<feature type="transmembrane region" description="Helical" evidence="6">
    <location>
        <begin position="289"/>
        <end position="306"/>
    </location>
</feature>
<keyword evidence="5 6" id="KW-0472">Membrane</keyword>
<dbReference type="RefSeq" id="XP_067748626.1">
    <property type="nucleotide sequence ID" value="XM_067889469.1"/>
</dbReference>
<feature type="transmembrane region" description="Helical" evidence="6">
    <location>
        <begin position="352"/>
        <end position="369"/>
    </location>
</feature>
<dbReference type="PANTHER" id="PTHR19432:SF26">
    <property type="entry name" value="MAJOR FACILITATOR SUPERFAMILY (MFS) PROFILE DOMAIN-CONTAINING PROTEIN"/>
    <property type="match status" value="1"/>
</dbReference>
<name>H3GDE9_PHYRM</name>
<sequence length="495" mass="53171">MANFLLKEVASHAPGTAVDYENLMSPVMRGSSTAKRPDLEAGDAREPQGASFWILLAVSMPRMAVNMAWAAQWAALGPYLSTMLPNYAVQLTSVIGPVVGIIFGPVIGVLSDRSTSRFGRRRPILVGMGILSIVCWILMGYTSEIGEALGDVGSGAAGEKTDRKWTAVFTLIFYLWMDITVTCSQTPTMLMVADFAGDRQTLGAALGLGWATMGAIIPAVYIQIWGAAYLTLHWFMGLLCVVMFISVAVAVVFGKETPLRKTDDVSTCQSVRDSFVTIFNGVRTMPPMLTVYAAIMFFVLYGYSAYNGNKGQFFGLEVYGGSADNADSCNPCSTEQIAYNHGVSKASGLGDLLFNIVGYVYSWVLPFLVRQFGARWVLSGSMLAQALLMAMAFCSNVGFDIFIVAILSVAQGSAFALMVPTIIHVFGGRSDVDIGMYVGALNSANCFGQLLNFAIGTAVVQTSLGYKLPVFLGGAMSFLGFLVGAFLFKVKMHSM</sequence>
<feature type="transmembrane region" description="Helical" evidence="6">
    <location>
        <begin position="232"/>
        <end position="253"/>
    </location>
</feature>
<evidence type="ECO:0000256" key="6">
    <source>
        <dbReference type="SAM" id="Phobius"/>
    </source>
</evidence>
<dbReference type="PANTHER" id="PTHR19432">
    <property type="entry name" value="SUGAR TRANSPORTER"/>
    <property type="match status" value="1"/>
</dbReference>
<dbReference type="Pfam" id="PF13347">
    <property type="entry name" value="MFS_2"/>
    <property type="match status" value="1"/>
</dbReference>
<dbReference type="HOGENOM" id="CLU_024668_0_0_1"/>
<evidence type="ECO:0000256" key="3">
    <source>
        <dbReference type="ARBA" id="ARBA00022692"/>
    </source>
</evidence>
<feature type="transmembrane region" description="Helical" evidence="6">
    <location>
        <begin position="376"/>
        <end position="395"/>
    </location>
</feature>
<dbReference type="FunFam" id="1.20.1250.20:FF:001716">
    <property type="entry name" value="Uncharacterized protein"/>
    <property type="match status" value="1"/>
</dbReference>
<dbReference type="InterPro" id="IPR036259">
    <property type="entry name" value="MFS_trans_sf"/>
</dbReference>
<dbReference type="GO" id="GO:0008506">
    <property type="term" value="F:sucrose:proton symporter activity"/>
    <property type="evidence" value="ECO:0000318"/>
    <property type="project" value="GO_Central"/>
</dbReference>
<feature type="transmembrane region" description="Helical" evidence="6">
    <location>
        <begin position="52"/>
        <end position="75"/>
    </location>
</feature>
<feature type="transmembrane region" description="Helical" evidence="6">
    <location>
        <begin position="401"/>
        <end position="427"/>
    </location>
</feature>
<dbReference type="Proteomes" id="UP000005238">
    <property type="component" value="Unassembled WGS sequence"/>
</dbReference>
<dbReference type="AlphaFoldDB" id="H3GDE9"/>
<keyword evidence="4 6" id="KW-1133">Transmembrane helix</keyword>
<organism evidence="7 8">
    <name type="scientific">Phytophthora ramorum</name>
    <name type="common">Sudden oak death agent</name>
    <dbReference type="NCBI Taxonomy" id="164328"/>
    <lineage>
        <taxon>Eukaryota</taxon>
        <taxon>Sar</taxon>
        <taxon>Stramenopiles</taxon>
        <taxon>Oomycota</taxon>
        <taxon>Peronosporomycetes</taxon>
        <taxon>Peronosporales</taxon>
        <taxon>Peronosporaceae</taxon>
        <taxon>Phytophthora</taxon>
    </lineage>
</organism>
<dbReference type="EnsemblProtists" id="Phyra73579">
    <property type="protein sequence ID" value="Phyra73579"/>
    <property type="gene ID" value="Phyra73579"/>
</dbReference>
<evidence type="ECO:0008006" key="9">
    <source>
        <dbReference type="Google" id="ProtNLM"/>
    </source>
</evidence>
<evidence type="ECO:0000256" key="2">
    <source>
        <dbReference type="ARBA" id="ARBA00022448"/>
    </source>
</evidence>
<dbReference type="EMBL" id="DS566001">
    <property type="status" value="NOT_ANNOTATED_CDS"/>
    <property type="molecule type" value="Genomic_DNA"/>
</dbReference>
<feature type="transmembrane region" description="Helical" evidence="6">
    <location>
        <begin position="163"/>
        <end position="181"/>
    </location>
</feature>
<feature type="transmembrane region" description="Helical" evidence="6">
    <location>
        <begin position="123"/>
        <end position="143"/>
    </location>
</feature>
<feature type="transmembrane region" description="Helical" evidence="6">
    <location>
        <begin position="468"/>
        <end position="488"/>
    </location>
</feature>
<feature type="transmembrane region" description="Helical" evidence="6">
    <location>
        <begin position="202"/>
        <end position="226"/>
    </location>
</feature>
<dbReference type="eggNOG" id="KOG0637">
    <property type="taxonomic scope" value="Eukaryota"/>
</dbReference>
<keyword evidence="3 6" id="KW-0812">Transmembrane</keyword>
<dbReference type="Gene3D" id="1.20.1250.20">
    <property type="entry name" value="MFS general substrate transporter like domains"/>
    <property type="match status" value="2"/>
</dbReference>
<feature type="transmembrane region" description="Helical" evidence="6">
    <location>
        <begin position="87"/>
        <end position="111"/>
    </location>
</feature>
<dbReference type="Pfam" id="PF07690">
    <property type="entry name" value="MFS_1"/>
    <property type="match status" value="1"/>
</dbReference>
<accession>H3GDE9</accession>
<reference evidence="8" key="1">
    <citation type="journal article" date="2006" name="Science">
        <title>Phytophthora genome sequences uncover evolutionary origins and mechanisms of pathogenesis.</title>
        <authorList>
            <person name="Tyler B.M."/>
            <person name="Tripathy S."/>
            <person name="Zhang X."/>
            <person name="Dehal P."/>
            <person name="Jiang R.H."/>
            <person name="Aerts A."/>
            <person name="Arredondo F.D."/>
            <person name="Baxter L."/>
            <person name="Bensasson D."/>
            <person name="Beynon J.L."/>
            <person name="Chapman J."/>
            <person name="Damasceno C.M."/>
            <person name="Dorrance A.E."/>
            <person name="Dou D."/>
            <person name="Dickerman A.W."/>
            <person name="Dubchak I.L."/>
            <person name="Garbelotto M."/>
            <person name="Gijzen M."/>
            <person name="Gordon S.G."/>
            <person name="Govers F."/>
            <person name="Grunwald N.J."/>
            <person name="Huang W."/>
            <person name="Ivors K.L."/>
            <person name="Jones R.W."/>
            <person name="Kamoun S."/>
            <person name="Krampis K."/>
            <person name="Lamour K.H."/>
            <person name="Lee M.K."/>
            <person name="McDonald W.H."/>
            <person name="Medina M."/>
            <person name="Meijer H.J."/>
            <person name="Nordberg E.K."/>
            <person name="Maclean D.J."/>
            <person name="Ospina-Giraldo M.D."/>
            <person name="Morris P.F."/>
            <person name="Phuntumart V."/>
            <person name="Putnam N.H."/>
            <person name="Rash S."/>
            <person name="Rose J.K."/>
            <person name="Sakihama Y."/>
            <person name="Salamov A.A."/>
            <person name="Savidor A."/>
            <person name="Scheuring C.F."/>
            <person name="Smith B.M."/>
            <person name="Sobral B.W."/>
            <person name="Terry A."/>
            <person name="Torto-Alalibo T.A."/>
            <person name="Win J."/>
            <person name="Xu Z."/>
            <person name="Zhang H."/>
            <person name="Grigoriev I.V."/>
            <person name="Rokhsar D.S."/>
            <person name="Boore J.L."/>
        </authorList>
    </citation>
    <scope>NUCLEOTIDE SEQUENCE [LARGE SCALE GENOMIC DNA]</scope>
    <source>
        <strain evidence="8">Pr102</strain>
    </source>
</reference>
<evidence type="ECO:0000313" key="7">
    <source>
        <dbReference type="EnsemblProtists" id="Phyra73579"/>
    </source>
</evidence>
<dbReference type="VEuPathDB" id="FungiDB:KRP23_4505"/>
<proteinExistence type="predicted"/>
<dbReference type="InterPro" id="IPR011701">
    <property type="entry name" value="MFS"/>
</dbReference>
<evidence type="ECO:0000256" key="4">
    <source>
        <dbReference type="ARBA" id="ARBA00022989"/>
    </source>
</evidence>
<dbReference type="VEuPathDB" id="FungiDB:KRP22_2270"/>
<evidence type="ECO:0000256" key="1">
    <source>
        <dbReference type="ARBA" id="ARBA00004141"/>
    </source>
</evidence>
<comment type="subcellular location">
    <subcellularLocation>
        <location evidence="1">Membrane</location>
        <topology evidence="1">Multi-pass membrane protein</topology>
    </subcellularLocation>
</comment>
<dbReference type="GO" id="GO:0016020">
    <property type="term" value="C:membrane"/>
    <property type="evidence" value="ECO:0000318"/>
    <property type="project" value="GO_Central"/>
</dbReference>
<dbReference type="OrthoDB" id="197206at2759"/>
<keyword evidence="8" id="KW-1185">Reference proteome</keyword>
<reference evidence="7" key="2">
    <citation type="submission" date="2015-06" db="UniProtKB">
        <authorList>
            <consortium name="EnsemblProtists"/>
        </authorList>
    </citation>
    <scope>IDENTIFICATION</scope>
    <source>
        <strain evidence="7">Pr102</strain>
    </source>
</reference>
<dbReference type="InParanoid" id="H3GDE9"/>
<evidence type="ECO:0000256" key="5">
    <source>
        <dbReference type="ARBA" id="ARBA00023136"/>
    </source>
</evidence>
<dbReference type="OMA" id="FTIMFYL"/>
<dbReference type="FunFam" id="1.20.1250.20:FF:000356">
    <property type="entry name" value="Glycoside-Pentoside-Hexuronide (GPH):Cation Symporter Family"/>
    <property type="match status" value="1"/>
</dbReference>
<feature type="transmembrane region" description="Helical" evidence="6">
    <location>
        <begin position="434"/>
        <end position="456"/>
    </location>
</feature>
<dbReference type="GeneID" id="94225288"/>
<dbReference type="SUPFAM" id="SSF103473">
    <property type="entry name" value="MFS general substrate transporter"/>
    <property type="match status" value="1"/>
</dbReference>
<keyword evidence="2" id="KW-0813">Transport</keyword>
<protein>
    <recommendedName>
        <fullName evidence="9">Major facilitator superfamily (MFS) profile domain-containing protein</fullName>
    </recommendedName>
</protein>
<evidence type="ECO:0000313" key="8">
    <source>
        <dbReference type="Proteomes" id="UP000005238"/>
    </source>
</evidence>